<dbReference type="PROSITE" id="PS50104">
    <property type="entry name" value="TIR"/>
    <property type="match status" value="1"/>
</dbReference>
<comment type="caution">
    <text evidence="3">The sequence shown here is derived from an EMBL/GenBank/DDBJ whole genome shotgun (WGS) entry which is preliminary data.</text>
</comment>
<organism evidence="3 4">
    <name type="scientific">Mesorhizobium escarrei</name>
    <dbReference type="NCBI Taxonomy" id="666018"/>
    <lineage>
        <taxon>Bacteria</taxon>
        <taxon>Pseudomonadati</taxon>
        <taxon>Pseudomonadota</taxon>
        <taxon>Alphaproteobacteria</taxon>
        <taxon>Hyphomicrobiales</taxon>
        <taxon>Phyllobacteriaceae</taxon>
        <taxon>Mesorhizobium</taxon>
    </lineage>
</organism>
<feature type="transmembrane region" description="Helical" evidence="1">
    <location>
        <begin position="21"/>
        <end position="39"/>
    </location>
</feature>
<keyword evidence="4" id="KW-1185">Reference proteome</keyword>
<feature type="transmembrane region" description="Helical" evidence="1">
    <location>
        <begin position="51"/>
        <end position="73"/>
    </location>
</feature>
<sequence length="505" mass="55319">MSPNPLTNSILWPGAMFSATRATLTAAAAGAAIILLPLVPDLDFNQAPSVAAFIFALYLLALCLIGWPCIALLRLIGFRSRRSTIVAGTAIVAAGNFFVSLGFGDALATQVLWALFGGLSGATACYILSKAERLTTHREQIDDRSTGYKSRTVRYKAFFSYSRADDSVADWLWEYLDSYQLPQEGSLIATLFSSTSASLHPIFRDRFDLSAGGELLGRLRSALERSDSLIVLCTPASAKSAWVDQEVQTFLAMGRADRILPVIAAGEPDSAEPSNECLPPSLRGRGLLGADLRNHALHDGRRGDGKQLAPLKIVAGMLRVDFDVLLRREHTRQLTRSHVLFAVVALTSSLAVAASFLAYVSVGAFQWSSKNLSEAFRHEIAYITRLNTDGGLGAVEKYVEEKNKVALEGHGRLLCFDLLDFEGKPIDPKLRVERFPVADRIAGTHRFSLEEQHEFNYGGSPFRRKLDGLSVRIAEKNAVAVSFCNYDPPMFYGVFKAYFDANLPQ</sequence>
<evidence type="ECO:0000313" key="3">
    <source>
        <dbReference type="EMBL" id="CAH2409633.1"/>
    </source>
</evidence>
<feature type="transmembrane region" description="Helical" evidence="1">
    <location>
        <begin position="85"/>
        <end position="104"/>
    </location>
</feature>
<dbReference type="SUPFAM" id="SSF52200">
    <property type="entry name" value="Toll/Interleukin receptor TIR domain"/>
    <property type="match status" value="1"/>
</dbReference>
<feature type="domain" description="TIR" evidence="2">
    <location>
        <begin position="153"/>
        <end position="296"/>
    </location>
</feature>
<dbReference type="Pfam" id="PF13676">
    <property type="entry name" value="TIR_2"/>
    <property type="match status" value="1"/>
</dbReference>
<evidence type="ECO:0000259" key="2">
    <source>
        <dbReference type="PROSITE" id="PS50104"/>
    </source>
</evidence>
<dbReference type="Proteomes" id="UP001153050">
    <property type="component" value="Unassembled WGS sequence"/>
</dbReference>
<evidence type="ECO:0000256" key="1">
    <source>
        <dbReference type="SAM" id="Phobius"/>
    </source>
</evidence>
<dbReference type="InterPro" id="IPR035897">
    <property type="entry name" value="Toll_tir_struct_dom_sf"/>
</dbReference>
<feature type="transmembrane region" description="Helical" evidence="1">
    <location>
        <begin position="110"/>
        <end position="128"/>
    </location>
</feature>
<keyword evidence="1" id="KW-0812">Transmembrane</keyword>
<reference evidence="3 4" key="1">
    <citation type="submission" date="2022-03" db="EMBL/GenBank/DDBJ databases">
        <authorList>
            <person name="Brunel B."/>
        </authorList>
    </citation>
    <scope>NUCLEOTIDE SEQUENCE [LARGE SCALE GENOMIC DNA]</scope>
    <source>
        <strain evidence="3">STM5069sample</strain>
    </source>
</reference>
<accession>A0ABN8KII5</accession>
<protein>
    <recommendedName>
        <fullName evidence="2">TIR domain-containing protein</fullName>
    </recommendedName>
</protein>
<keyword evidence="1" id="KW-0472">Membrane</keyword>
<dbReference type="InterPro" id="IPR000157">
    <property type="entry name" value="TIR_dom"/>
</dbReference>
<feature type="transmembrane region" description="Helical" evidence="1">
    <location>
        <begin position="339"/>
        <end position="362"/>
    </location>
</feature>
<dbReference type="Gene3D" id="3.40.50.10140">
    <property type="entry name" value="Toll/interleukin-1 receptor homology (TIR) domain"/>
    <property type="match status" value="1"/>
</dbReference>
<gene>
    <name evidence="3" type="ORF">MES5069_920001</name>
</gene>
<name>A0ABN8KII5_9HYPH</name>
<keyword evidence="1" id="KW-1133">Transmembrane helix</keyword>
<dbReference type="EMBL" id="CAKXZT010000193">
    <property type="protein sequence ID" value="CAH2409633.1"/>
    <property type="molecule type" value="Genomic_DNA"/>
</dbReference>
<evidence type="ECO:0000313" key="4">
    <source>
        <dbReference type="Proteomes" id="UP001153050"/>
    </source>
</evidence>
<proteinExistence type="predicted"/>